<keyword evidence="1" id="KW-0479">Metal-binding</keyword>
<dbReference type="GO" id="GO:0005634">
    <property type="term" value="C:nucleus"/>
    <property type="evidence" value="ECO:0007669"/>
    <property type="project" value="TreeGrafter"/>
</dbReference>
<keyword evidence="6" id="KW-1133">Transmembrane helix</keyword>
<dbReference type="InterPro" id="IPR046341">
    <property type="entry name" value="SET_dom_sf"/>
</dbReference>
<dbReference type="InterPro" id="IPR050869">
    <property type="entry name" value="H3K4_H4K5_MeTrfase"/>
</dbReference>
<dbReference type="PROSITE" id="PS50865">
    <property type="entry name" value="ZF_MYND_2"/>
    <property type="match status" value="1"/>
</dbReference>
<dbReference type="PANTHER" id="PTHR12197:SF251">
    <property type="entry name" value="EG:BACR7C10.4 PROTEIN"/>
    <property type="match status" value="1"/>
</dbReference>
<keyword evidence="3" id="KW-0862">Zinc</keyword>
<evidence type="ECO:0008006" key="11">
    <source>
        <dbReference type="Google" id="ProtNLM"/>
    </source>
</evidence>
<evidence type="ECO:0000313" key="10">
    <source>
        <dbReference type="Proteomes" id="UP001285354"/>
    </source>
</evidence>
<dbReference type="InterPro" id="IPR001214">
    <property type="entry name" value="SET_dom"/>
</dbReference>
<dbReference type="PANTHER" id="PTHR12197">
    <property type="entry name" value="HISTONE-LYSINE N-METHYLTRANSFERASE SMYD"/>
    <property type="match status" value="1"/>
</dbReference>
<dbReference type="Pfam" id="PF01753">
    <property type="entry name" value="zf-MYND"/>
    <property type="match status" value="1"/>
</dbReference>
<dbReference type="Gene3D" id="1.10.220.160">
    <property type="match status" value="1"/>
</dbReference>
<dbReference type="GO" id="GO:0008270">
    <property type="term" value="F:zinc ion binding"/>
    <property type="evidence" value="ECO:0007669"/>
    <property type="project" value="UniProtKB-KW"/>
</dbReference>
<keyword evidence="10" id="KW-1185">Reference proteome</keyword>
<evidence type="ECO:0000259" key="7">
    <source>
        <dbReference type="PROSITE" id="PS50280"/>
    </source>
</evidence>
<feature type="domain" description="MYND-type" evidence="8">
    <location>
        <begin position="73"/>
        <end position="112"/>
    </location>
</feature>
<evidence type="ECO:0000256" key="1">
    <source>
        <dbReference type="ARBA" id="ARBA00022723"/>
    </source>
</evidence>
<proteinExistence type="predicted"/>
<keyword evidence="6" id="KW-0472">Membrane</keyword>
<gene>
    <name evidence="9" type="ORF">QTJ16_000270</name>
</gene>
<dbReference type="EMBL" id="JAUBYV010000001">
    <property type="protein sequence ID" value="KAK2629450.1"/>
    <property type="molecule type" value="Genomic_DNA"/>
</dbReference>
<dbReference type="Gene3D" id="2.170.270.10">
    <property type="entry name" value="SET domain"/>
    <property type="match status" value="1"/>
</dbReference>
<feature type="coiled-coil region" evidence="5">
    <location>
        <begin position="155"/>
        <end position="189"/>
    </location>
</feature>
<evidence type="ECO:0000256" key="4">
    <source>
        <dbReference type="PROSITE-ProRule" id="PRU00134"/>
    </source>
</evidence>
<feature type="transmembrane region" description="Helical" evidence="6">
    <location>
        <begin position="405"/>
        <end position="425"/>
    </location>
</feature>
<organism evidence="9 10">
    <name type="scientific">Diplocarpon rosae</name>
    <dbReference type="NCBI Taxonomy" id="946125"/>
    <lineage>
        <taxon>Eukaryota</taxon>
        <taxon>Fungi</taxon>
        <taxon>Dikarya</taxon>
        <taxon>Ascomycota</taxon>
        <taxon>Pezizomycotina</taxon>
        <taxon>Leotiomycetes</taxon>
        <taxon>Helotiales</taxon>
        <taxon>Drepanopezizaceae</taxon>
        <taxon>Diplocarpon</taxon>
    </lineage>
</organism>
<dbReference type="SUPFAM" id="SSF82199">
    <property type="entry name" value="SET domain"/>
    <property type="match status" value="1"/>
</dbReference>
<dbReference type="PROSITE" id="PS50280">
    <property type="entry name" value="SET"/>
    <property type="match status" value="1"/>
</dbReference>
<name>A0AAD9T6Y8_9HELO</name>
<reference evidence="9" key="1">
    <citation type="submission" date="2023-06" db="EMBL/GenBank/DDBJ databases">
        <title>Draft genome of Marssonina rosae.</title>
        <authorList>
            <person name="Cheng Q."/>
        </authorList>
    </citation>
    <scope>NUCLEOTIDE SEQUENCE</scope>
    <source>
        <strain evidence="9">R4</strain>
    </source>
</reference>
<keyword evidence="6" id="KW-0812">Transmembrane</keyword>
<evidence type="ECO:0000256" key="3">
    <source>
        <dbReference type="ARBA" id="ARBA00022833"/>
    </source>
</evidence>
<dbReference type="PROSITE" id="PS01360">
    <property type="entry name" value="ZF_MYND_1"/>
    <property type="match status" value="1"/>
</dbReference>
<dbReference type="AlphaFoldDB" id="A0AAD9T6Y8"/>
<dbReference type="Proteomes" id="UP001285354">
    <property type="component" value="Unassembled WGS sequence"/>
</dbReference>
<comment type="caution">
    <text evidence="9">The sequence shown here is derived from an EMBL/GenBank/DDBJ whole genome shotgun (WGS) entry which is preliminary data.</text>
</comment>
<evidence type="ECO:0000256" key="2">
    <source>
        <dbReference type="ARBA" id="ARBA00022771"/>
    </source>
</evidence>
<dbReference type="Pfam" id="PF00856">
    <property type="entry name" value="SET"/>
    <property type="match status" value="1"/>
</dbReference>
<evidence type="ECO:0000259" key="8">
    <source>
        <dbReference type="PROSITE" id="PS50865"/>
    </source>
</evidence>
<evidence type="ECO:0000256" key="6">
    <source>
        <dbReference type="SAM" id="Phobius"/>
    </source>
</evidence>
<feature type="domain" description="SET" evidence="7">
    <location>
        <begin position="18"/>
        <end position="258"/>
    </location>
</feature>
<dbReference type="InterPro" id="IPR002893">
    <property type="entry name" value="Znf_MYND"/>
</dbReference>
<accession>A0AAD9T6Y8</accession>
<keyword evidence="2 4" id="KW-0863">Zinc-finger</keyword>
<dbReference type="Gene3D" id="6.10.140.2220">
    <property type="match status" value="1"/>
</dbReference>
<protein>
    <recommendedName>
        <fullName evidence="11">Suppressor of anucleate metulae protein B</fullName>
    </recommendedName>
</protein>
<sequence length="571" mass="65255">MPKSKAIANADKEDSLTLPTHIYRDKNYTHRIETPQYGSGLAASSPFLPGSLILKLHMPNLLLVERDSLSRVCSFCIQECQSMKRCSACKIPYYCHKACQDRHWREIHSRECRLLKKLPDVPPTAVRSLIVMLLKNKDKLDSAEEMDWKALESHVGELQRDRKRWEEILMQARAAIEFTKSEAERMEEALRWLCVLSTNAFRITLPDNTPVGLCFSPTLARANHSCNPNAFIVFDSRHISLRALRPIKTDEQIFVSYIDPTEDIVSRQSRLKERYFFTCKCEKCERHENAYDSFLSYQLGNEEDCDKRMDVFCAQKQLLLRARHLATAIQSLPLVSRYSNHLRKATSLLEESRNLNEAPKQCQIPTIIDAASLCKPLTDAKIYALPPYPEIMHGLYLAYVDAQSFVFALVAILFLFLSCDVFTFPQPHHPVRVVRLFTIAKLLKHIASLSPNELLQDISQNSSRSTRAALQLSEDIWKAVQDVDLINAFHAIMILVWEEAKKSHGEDSNFVKEVEQEIQEAEEVQRLRGPVGKNLRGWMGNVKDAAGRTQAEICFAGLQRLAGLAERFIPP</sequence>
<keyword evidence="5" id="KW-0175">Coiled coil</keyword>
<evidence type="ECO:0000313" key="9">
    <source>
        <dbReference type="EMBL" id="KAK2629450.1"/>
    </source>
</evidence>
<evidence type="ECO:0000256" key="5">
    <source>
        <dbReference type="SAM" id="Coils"/>
    </source>
</evidence>